<evidence type="ECO:0000313" key="5">
    <source>
        <dbReference type="Proteomes" id="UP000007800"/>
    </source>
</evidence>
<evidence type="ECO:0000256" key="2">
    <source>
        <dbReference type="ARBA" id="ARBA00023043"/>
    </source>
</evidence>
<feature type="repeat" description="ANK" evidence="3">
    <location>
        <begin position="146"/>
        <end position="176"/>
    </location>
</feature>
<proteinExistence type="predicted"/>
<keyword evidence="2 3" id="KW-0040">ANK repeat</keyword>
<dbReference type="InterPro" id="IPR002110">
    <property type="entry name" value="Ankyrin_rpt"/>
</dbReference>
<dbReference type="Gene3D" id="1.25.40.20">
    <property type="entry name" value="Ankyrin repeat-containing domain"/>
    <property type="match status" value="1"/>
</dbReference>
<organism evidence="5">
    <name type="scientific">Perkinsus marinus (strain ATCC 50983 / TXsc)</name>
    <dbReference type="NCBI Taxonomy" id="423536"/>
    <lineage>
        <taxon>Eukaryota</taxon>
        <taxon>Sar</taxon>
        <taxon>Alveolata</taxon>
        <taxon>Perkinsozoa</taxon>
        <taxon>Perkinsea</taxon>
        <taxon>Perkinsida</taxon>
        <taxon>Perkinsidae</taxon>
        <taxon>Perkinsus</taxon>
    </lineage>
</organism>
<dbReference type="GeneID" id="9054623"/>
<sequence>MNLEPYIPSFALRKELPKNDVHADRVVVVQPDSSIDVDIMTVPITFAELYTSASDGDVTKVRKILDAKADPNASDRTGQRPLLVAAAEGHVDVCRTLGERGADVMATNSLGATALALAVTAGHARTVEALLRLGADVNCRDIWLDTPLTTACRRCHPLSLVELLVDSGADPSLKNRLV</sequence>
<dbReference type="RefSeq" id="XP_002769277.1">
    <property type="nucleotide sequence ID" value="XM_002769231.1"/>
</dbReference>
<dbReference type="PRINTS" id="PR01415">
    <property type="entry name" value="ANKYRIN"/>
</dbReference>
<dbReference type="Pfam" id="PF00023">
    <property type="entry name" value="Ank"/>
    <property type="match status" value="1"/>
</dbReference>
<dbReference type="SMART" id="SM00248">
    <property type="entry name" value="ANK"/>
    <property type="match status" value="4"/>
</dbReference>
<name>C5LMV4_PERM5</name>
<dbReference type="OMA" id="CGHKDIM"/>
<keyword evidence="5" id="KW-1185">Reference proteome</keyword>
<dbReference type="InParanoid" id="C5LMV4"/>
<keyword evidence="1" id="KW-0677">Repeat</keyword>
<dbReference type="OrthoDB" id="444222at2759"/>
<dbReference type="PROSITE" id="PS50088">
    <property type="entry name" value="ANK_REPEAT"/>
    <property type="match status" value="3"/>
</dbReference>
<feature type="repeat" description="ANK" evidence="3">
    <location>
        <begin position="77"/>
        <end position="109"/>
    </location>
</feature>
<dbReference type="Proteomes" id="UP000007800">
    <property type="component" value="Unassembled WGS sequence"/>
</dbReference>
<dbReference type="EMBL" id="GG683573">
    <property type="protein sequence ID" value="EER01995.1"/>
    <property type="molecule type" value="Genomic_DNA"/>
</dbReference>
<accession>C5LMV4</accession>
<dbReference type="PANTHER" id="PTHR24171">
    <property type="entry name" value="ANKYRIN REPEAT DOMAIN-CONTAINING PROTEIN 39-RELATED"/>
    <property type="match status" value="1"/>
</dbReference>
<dbReference type="AlphaFoldDB" id="C5LMV4"/>
<dbReference type="InterPro" id="IPR036770">
    <property type="entry name" value="Ankyrin_rpt-contain_sf"/>
</dbReference>
<evidence type="ECO:0000256" key="1">
    <source>
        <dbReference type="ARBA" id="ARBA00022737"/>
    </source>
</evidence>
<evidence type="ECO:0000256" key="3">
    <source>
        <dbReference type="PROSITE-ProRule" id="PRU00023"/>
    </source>
</evidence>
<gene>
    <name evidence="4" type="ORF">Pmar_PMAR007691</name>
</gene>
<evidence type="ECO:0000313" key="4">
    <source>
        <dbReference type="EMBL" id="EER01995.1"/>
    </source>
</evidence>
<protein>
    <submittedName>
        <fullName evidence="4">Fibronectin type 3 and ankyrin repeat domains protein, putative</fullName>
    </submittedName>
</protein>
<reference evidence="4 5" key="1">
    <citation type="submission" date="2008-07" db="EMBL/GenBank/DDBJ databases">
        <authorList>
            <person name="El-Sayed N."/>
            <person name="Caler E."/>
            <person name="Inman J."/>
            <person name="Amedeo P."/>
            <person name="Hass B."/>
            <person name="Wortman J."/>
        </authorList>
    </citation>
    <scope>NUCLEOTIDE SEQUENCE [LARGE SCALE GENOMIC DNA]</scope>
    <source>
        <strain evidence="5">ATCC 50983 / TXsc</strain>
    </source>
</reference>
<feature type="repeat" description="ANK" evidence="3">
    <location>
        <begin position="110"/>
        <end position="142"/>
    </location>
</feature>
<dbReference type="PROSITE" id="PS50297">
    <property type="entry name" value="ANK_REP_REGION"/>
    <property type="match status" value="2"/>
</dbReference>
<dbReference type="Pfam" id="PF12796">
    <property type="entry name" value="Ank_2"/>
    <property type="match status" value="1"/>
</dbReference>
<dbReference type="SUPFAM" id="SSF48403">
    <property type="entry name" value="Ankyrin repeat"/>
    <property type="match status" value="1"/>
</dbReference>